<protein>
    <recommendedName>
        <fullName evidence="5">Protein kinase domain-containing protein</fullName>
    </recommendedName>
</protein>
<dbReference type="Gene3D" id="3.30.200.20">
    <property type="entry name" value="Phosphorylase Kinase, domain 1"/>
    <property type="match status" value="1"/>
</dbReference>
<feature type="binding site" evidence="3">
    <location>
        <position position="31"/>
    </location>
    <ligand>
        <name>ATP</name>
        <dbReference type="ChEBI" id="CHEBI:30616"/>
    </ligand>
</feature>
<dbReference type="GO" id="GO:0051082">
    <property type="term" value="F:unfolded protein binding"/>
    <property type="evidence" value="ECO:0000318"/>
    <property type="project" value="GO_Central"/>
</dbReference>
<keyword evidence="4" id="KW-0723">Serine/threonine-protein kinase</keyword>
<dbReference type="STRING" id="6669.E9GBZ9"/>
<dbReference type="OrthoDB" id="6373300at2759"/>
<dbReference type="EMBL" id="GL732538">
    <property type="protein sequence ID" value="EFX83046.1"/>
    <property type="molecule type" value="Genomic_DNA"/>
</dbReference>
<dbReference type="PROSITE" id="PS00107">
    <property type="entry name" value="PROTEIN_KINASE_ATP"/>
    <property type="match status" value="1"/>
</dbReference>
<dbReference type="InterPro" id="IPR000719">
    <property type="entry name" value="Prot_kinase_dom"/>
</dbReference>
<dbReference type="GO" id="GO:0004674">
    <property type="term" value="F:protein serine/threonine kinase activity"/>
    <property type="evidence" value="ECO:0000318"/>
    <property type="project" value="GO_Central"/>
</dbReference>
<dbReference type="GO" id="GO:0036498">
    <property type="term" value="P:IRE1-mediated unfolded protein response"/>
    <property type="evidence" value="ECO:0000318"/>
    <property type="project" value="GO_Central"/>
</dbReference>
<dbReference type="eggNOG" id="KOG1027">
    <property type="taxonomic scope" value="Eukaryota"/>
</dbReference>
<dbReference type="GO" id="GO:0005783">
    <property type="term" value="C:endoplasmic reticulum"/>
    <property type="evidence" value="ECO:0000318"/>
    <property type="project" value="GO_Central"/>
</dbReference>
<name>E9GBZ9_DAPPU</name>
<keyword evidence="4" id="KW-0418">Kinase</keyword>
<dbReference type="GO" id="GO:0070059">
    <property type="term" value="P:intrinsic apoptotic signaling pathway in response to endoplasmic reticulum stress"/>
    <property type="evidence" value="ECO:0000318"/>
    <property type="project" value="GO_Central"/>
</dbReference>
<dbReference type="PANTHER" id="PTHR13954:SF6">
    <property type="entry name" value="NON-SPECIFIC SERINE_THREONINE PROTEIN KINASE"/>
    <property type="match status" value="1"/>
</dbReference>
<dbReference type="GO" id="GO:0004521">
    <property type="term" value="F:RNA endonuclease activity"/>
    <property type="evidence" value="ECO:0000318"/>
    <property type="project" value="GO_Central"/>
</dbReference>
<dbReference type="InterPro" id="IPR045133">
    <property type="entry name" value="IRE1/2-like"/>
</dbReference>
<organism evidence="6 7">
    <name type="scientific">Daphnia pulex</name>
    <name type="common">Water flea</name>
    <dbReference type="NCBI Taxonomy" id="6669"/>
    <lineage>
        <taxon>Eukaryota</taxon>
        <taxon>Metazoa</taxon>
        <taxon>Ecdysozoa</taxon>
        <taxon>Arthropoda</taxon>
        <taxon>Crustacea</taxon>
        <taxon>Branchiopoda</taxon>
        <taxon>Diplostraca</taxon>
        <taxon>Cladocera</taxon>
        <taxon>Anomopoda</taxon>
        <taxon>Daphniidae</taxon>
        <taxon>Daphnia</taxon>
    </lineage>
</organism>
<feature type="domain" description="Protein kinase" evidence="5">
    <location>
        <begin position="4"/>
        <end position="219"/>
    </location>
</feature>
<sequence length="219" mass="24533">MLTFDRQKVLGKGGFATVYEGVWGKTKVAVKRFLIGDAASNEQEEKALKMLDHTNVIKLFHVEKDQDFKSFALELCDASLDKLFLQESDPKKYSGPMPPNAKVLLQLAKGLEYIHEMGLVHRDIKPENVLISLNSTTQQVVMKWADFGFSKQVNERGTFTMSGVKGTLDYFAPELLKLLDDDSSTENEVQKRGTVKSDIFAEGLVFGYFISEGRIGNQA</sequence>
<keyword evidence="2 3" id="KW-0067">ATP-binding</keyword>
<evidence type="ECO:0000256" key="2">
    <source>
        <dbReference type="ARBA" id="ARBA00022840"/>
    </source>
</evidence>
<dbReference type="InterPro" id="IPR011009">
    <property type="entry name" value="Kinase-like_dom_sf"/>
</dbReference>
<dbReference type="SMART" id="SM00220">
    <property type="entry name" value="S_TKc"/>
    <property type="match status" value="1"/>
</dbReference>
<proteinExistence type="inferred from homology"/>
<dbReference type="PANTHER" id="PTHR13954">
    <property type="entry name" value="IRE1-RELATED"/>
    <property type="match status" value="1"/>
</dbReference>
<keyword evidence="4" id="KW-0808">Transferase</keyword>
<dbReference type="AlphaFoldDB" id="E9GBZ9"/>
<reference evidence="6 7" key="1">
    <citation type="journal article" date="2011" name="Science">
        <title>The ecoresponsive genome of Daphnia pulex.</title>
        <authorList>
            <person name="Colbourne J.K."/>
            <person name="Pfrender M.E."/>
            <person name="Gilbert D."/>
            <person name="Thomas W.K."/>
            <person name="Tucker A."/>
            <person name="Oakley T.H."/>
            <person name="Tokishita S."/>
            <person name="Aerts A."/>
            <person name="Arnold G.J."/>
            <person name="Basu M.K."/>
            <person name="Bauer D.J."/>
            <person name="Caceres C.E."/>
            <person name="Carmel L."/>
            <person name="Casola C."/>
            <person name="Choi J.H."/>
            <person name="Detter J.C."/>
            <person name="Dong Q."/>
            <person name="Dusheyko S."/>
            <person name="Eads B.D."/>
            <person name="Frohlich T."/>
            <person name="Geiler-Samerotte K.A."/>
            <person name="Gerlach D."/>
            <person name="Hatcher P."/>
            <person name="Jogdeo S."/>
            <person name="Krijgsveld J."/>
            <person name="Kriventseva E.V."/>
            <person name="Kultz D."/>
            <person name="Laforsch C."/>
            <person name="Lindquist E."/>
            <person name="Lopez J."/>
            <person name="Manak J.R."/>
            <person name="Muller J."/>
            <person name="Pangilinan J."/>
            <person name="Patwardhan R.P."/>
            <person name="Pitluck S."/>
            <person name="Pritham E.J."/>
            <person name="Rechtsteiner A."/>
            <person name="Rho M."/>
            <person name="Rogozin I.B."/>
            <person name="Sakarya O."/>
            <person name="Salamov A."/>
            <person name="Schaack S."/>
            <person name="Shapiro H."/>
            <person name="Shiga Y."/>
            <person name="Skalitzky C."/>
            <person name="Smith Z."/>
            <person name="Souvorov A."/>
            <person name="Sung W."/>
            <person name="Tang Z."/>
            <person name="Tsuchiya D."/>
            <person name="Tu H."/>
            <person name="Vos H."/>
            <person name="Wang M."/>
            <person name="Wolf Y.I."/>
            <person name="Yamagata H."/>
            <person name="Yamada T."/>
            <person name="Ye Y."/>
            <person name="Shaw J.R."/>
            <person name="Andrews J."/>
            <person name="Crease T.J."/>
            <person name="Tang H."/>
            <person name="Lucas S.M."/>
            <person name="Robertson H.M."/>
            <person name="Bork P."/>
            <person name="Koonin E.V."/>
            <person name="Zdobnov E.M."/>
            <person name="Grigoriev I.V."/>
            <person name="Lynch M."/>
            <person name="Boore J.L."/>
        </authorList>
    </citation>
    <scope>NUCLEOTIDE SEQUENCE [LARGE SCALE GENOMIC DNA]</scope>
</reference>
<evidence type="ECO:0000256" key="4">
    <source>
        <dbReference type="RuleBase" id="RU000304"/>
    </source>
</evidence>
<dbReference type="KEGG" id="dpx:DAPPUDRAFT_240627"/>
<accession>E9GBZ9</accession>
<gene>
    <name evidence="6" type="ORF">DAPPUDRAFT_240627</name>
</gene>
<dbReference type="Pfam" id="PF00069">
    <property type="entry name" value="Pkinase"/>
    <property type="match status" value="1"/>
</dbReference>
<dbReference type="PhylomeDB" id="E9GBZ9"/>
<dbReference type="InterPro" id="IPR017441">
    <property type="entry name" value="Protein_kinase_ATP_BS"/>
</dbReference>
<keyword evidence="1 3" id="KW-0547">Nucleotide-binding</keyword>
<dbReference type="Proteomes" id="UP000000305">
    <property type="component" value="Unassembled WGS sequence"/>
</dbReference>
<dbReference type="GO" id="GO:0005524">
    <property type="term" value="F:ATP binding"/>
    <property type="evidence" value="ECO:0007669"/>
    <property type="project" value="UniProtKB-UniRule"/>
</dbReference>
<evidence type="ECO:0000313" key="6">
    <source>
        <dbReference type="EMBL" id="EFX83046.1"/>
    </source>
</evidence>
<comment type="similarity">
    <text evidence="4">Belongs to the protein kinase superfamily.</text>
</comment>
<dbReference type="FunFam" id="3.30.200.20:FF:000630">
    <property type="entry name" value="Uncharacterized protein"/>
    <property type="match status" value="1"/>
</dbReference>
<evidence type="ECO:0000259" key="5">
    <source>
        <dbReference type="PROSITE" id="PS50011"/>
    </source>
</evidence>
<keyword evidence="7" id="KW-1185">Reference proteome</keyword>
<evidence type="ECO:0000256" key="1">
    <source>
        <dbReference type="ARBA" id="ARBA00022741"/>
    </source>
</evidence>
<evidence type="ECO:0000313" key="7">
    <source>
        <dbReference type="Proteomes" id="UP000000305"/>
    </source>
</evidence>
<dbReference type="FunFam" id="1.10.510.10:FF:002481">
    <property type="match status" value="1"/>
</dbReference>
<dbReference type="HOGENOM" id="CLU_000288_7_1_1"/>
<dbReference type="PROSITE" id="PS50011">
    <property type="entry name" value="PROTEIN_KINASE_DOM"/>
    <property type="match status" value="1"/>
</dbReference>
<dbReference type="PROSITE" id="PS00108">
    <property type="entry name" value="PROTEIN_KINASE_ST"/>
    <property type="match status" value="1"/>
</dbReference>
<dbReference type="Gene3D" id="1.10.510.10">
    <property type="entry name" value="Transferase(Phosphotransferase) domain 1"/>
    <property type="match status" value="1"/>
</dbReference>
<dbReference type="InParanoid" id="E9GBZ9"/>
<evidence type="ECO:0000256" key="3">
    <source>
        <dbReference type="PROSITE-ProRule" id="PRU10141"/>
    </source>
</evidence>
<dbReference type="SUPFAM" id="SSF56112">
    <property type="entry name" value="Protein kinase-like (PK-like)"/>
    <property type="match status" value="1"/>
</dbReference>
<dbReference type="OMA" id="MSTRYNE"/>
<dbReference type="InterPro" id="IPR008271">
    <property type="entry name" value="Ser/Thr_kinase_AS"/>
</dbReference>